<feature type="domain" description="TRASH transcription regulator C-terminal prokaryotic" evidence="1">
    <location>
        <begin position="14"/>
        <end position="45"/>
    </location>
</feature>
<proteinExistence type="predicted"/>
<organism evidence="2">
    <name type="scientific">marine sediment metagenome</name>
    <dbReference type="NCBI Taxonomy" id="412755"/>
    <lineage>
        <taxon>unclassified sequences</taxon>
        <taxon>metagenomes</taxon>
        <taxon>ecological metagenomes</taxon>
    </lineage>
</organism>
<sequence>MALFSFLKKEKKLTCDWCGGEMEKPSYIKYVRNKKYHFCSQSCKQN</sequence>
<dbReference type="AlphaFoldDB" id="X0X0J0"/>
<comment type="caution">
    <text evidence="2">The sequence shown here is derived from an EMBL/GenBank/DDBJ whole genome shotgun (WGS) entry which is preliminary data.</text>
</comment>
<dbReference type="EMBL" id="BARS01049179">
    <property type="protein sequence ID" value="GAG30198.1"/>
    <property type="molecule type" value="Genomic_DNA"/>
</dbReference>
<feature type="non-terminal residue" evidence="2">
    <location>
        <position position="46"/>
    </location>
</feature>
<reference evidence="2" key="1">
    <citation type="journal article" date="2014" name="Front. Microbiol.">
        <title>High frequency of phylogenetically diverse reductive dehalogenase-homologous genes in deep subseafloor sedimentary metagenomes.</title>
        <authorList>
            <person name="Kawai M."/>
            <person name="Futagami T."/>
            <person name="Toyoda A."/>
            <person name="Takaki Y."/>
            <person name="Nishi S."/>
            <person name="Hori S."/>
            <person name="Arai W."/>
            <person name="Tsubouchi T."/>
            <person name="Morono Y."/>
            <person name="Uchiyama I."/>
            <person name="Ito T."/>
            <person name="Fujiyama A."/>
            <person name="Inagaki F."/>
            <person name="Takami H."/>
        </authorList>
    </citation>
    <scope>NUCLEOTIDE SEQUENCE</scope>
    <source>
        <strain evidence="2">Expedition CK06-06</strain>
    </source>
</reference>
<name>X0X0J0_9ZZZZ</name>
<gene>
    <name evidence="2" type="ORF">S01H1_73587</name>
</gene>
<dbReference type="Pfam" id="PF08394">
    <property type="entry name" value="Arc_trans_TRASH"/>
    <property type="match status" value="1"/>
</dbReference>
<evidence type="ECO:0000259" key="1">
    <source>
        <dbReference type="Pfam" id="PF08394"/>
    </source>
</evidence>
<protein>
    <recommendedName>
        <fullName evidence="1">TRASH transcription regulator C-terminal prokaryotic domain-containing protein</fullName>
    </recommendedName>
</protein>
<dbReference type="InterPro" id="IPR013603">
    <property type="entry name" value="TRASH_TR_C_prok"/>
</dbReference>
<accession>X0X0J0</accession>
<evidence type="ECO:0000313" key="2">
    <source>
        <dbReference type="EMBL" id="GAG30198.1"/>
    </source>
</evidence>